<evidence type="ECO:0000259" key="2">
    <source>
        <dbReference type="Pfam" id="PF07179"/>
    </source>
</evidence>
<feature type="region of interest" description="Disordered" evidence="1">
    <location>
        <begin position="1"/>
        <end position="37"/>
    </location>
</feature>
<dbReference type="Proteomes" id="UP000289260">
    <property type="component" value="Chromosome"/>
</dbReference>
<evidence type="ECO:0000313" key="4">
    <source>
        <dbReference type="Proteomes" id="UP000289260"/>
    </source>
</evidence>
<keyword evidence="4" id="KW-1185">Reference proteome</keyword>
<dbReference type="OrthoDB" id="4978618at2"/>
<dbReference type="EMBL" id="CP035806">
    <property type="protein sequence ID" value="QBE48831.1"/>
    <property type="molecule type" value="Genomic_DNA"/>
</dbReference>
<evidence type="ECO:0000313" key="3">
    <source>
        <dbReference type="EMBL" id="QBE48831.1"/>
    </source>
</evidence>
<dbReference type="RefSeq" id="WP_130109966.1">
    <property type="nucleotide sequence ID" value="NZ_CP035806.1"/>
</dbReference>
<evidence type="ECO:0000256" key="1">
    <source>
        <dbReference type="SAM" id="MobiDB-lite"/>
    </source>
</evidence>
<name>A0A4P6KFQ5_9MICO</name>
<gene>
    <name evidence="3" type="ORF">EVS81_08305</name>
</gene>
<accession>A0A4P6KFQ5</accession>
<feature type="domain" description="SseB protein N-terminal" evidence="2">
    <location>
        <begin position="53"/>
        <end position="145"/>
    </location>
</feature>
<dbReference type="KEGG" id="ltr:EVS81_08305"/>
<dbReference type="AlphaFoldDB" id="A0A4P6KFQ5"/>
<protein>
    <submittedName>
        <fullName evidence="3">SseB family protein</fullName>
    </submittedName>
</protein>
<dbReference type="Pfam" id="PF07179">
    <property type="entry name" value="SseB"/>
    <property type="match status" value="1"/>
</dbReference>
<sequence length="185" mass="19831">MARDDAPQTPETPGTPDASAAPGNSEQPGASAHAEHPQIPDDVHADYANEGVREALRALQQTPDYTHLAAFLEALRHGYLVVDVTGAPSKRKGHRVRTIRSTTGQLVLPLFTSMDELRAVVPAGRRDELRGAVMPAREALALITSDRFVAAEFDKASAALVMLRKYIALAAGDESVTAETLEALR</sequence>
<proteinExistence type="predicted"/>
<reference evidence="3 4" key="1">
    <citation type="submission" date="2019-02" db="EMBL/GenBank/DDBJ databases">
        <authorList>
            <person name="Sun L."/>
            <person name="Pan D."/>
            <person name="Wu X."/>
        </authorList>
    </citation>
    <scope>NUCLEOTIDE SEQUENCE [LARGE SCALE GENOMIC DNA]</scope>
    <source>
        <strain evidence="3 4">JW-1</strain>
    </source>
</reference>
<dbReference type="InterPro" id="IPR009839">
    <property type="entry name" value="SseB_N"/>
</dbReference>
<organism evidence="3 4">
    <name type="scientific">Leucobacter triazinivorans</name>
    <dbReference type="NCBI Taxonomy" id="1784719"/>
    <lineage>
        <taxon>Bacteria</taxon>
        <taxon>Bacillati</taxon>
        <taxon>Actinomycetota</taxon>
        <taxon>Actinomycetes</taxon>
        <taxon>Micrococcales</taxon>
        <taxon>Microbacteriaceae</taxon>
        <taxon>Leucobacter</taxon>
    </lineage>
</organism>